<dbReference type="InterPro" id="IPR027417">
    <property type="entry name" value="P-loop_NTPase"/>
</dbReference>
<feature type="non-terminal residue" evidence="2">
    <location>
        <position position="121"/>
    </location>
</feature>
<dbReference type="GO" id="GO:0003677">
    <property type="term" value="F:DNA binding"/>
    <property type="evidence" value="ECO:0007669"/>
    <property type="project" value="InterPro"/>
</dbReference>
<feature type="domain" description="SNF2 N-terminal" evidence="1">
    <location>
        <begin position="3"/>
        <end position="94"/>
    </location>
</feature>
<name>A0AAW0WGV7_CHEQU</name>
<dbReference type="EMBL" id="JARKIK010000061">
    <property type="protein sequence ID" value="KAK8731312.1"/>
    <property type="molecule type" value="Genomic_DNA"/>
</dbReference>
<accession>A0AAW0WGV7</accession>
<dbReference type="PANTHER" id="PTHR36498">
    <property type="entry name" value="TATA-BINDING PROTEIN-ASSOCIATED FACTOR 172"/>
    <property type="match status" value="1"/>
</dbReference>
<protein>
    <recommendedName>
        <fullName evidence="1">SNF2 N-terminal domain-containing protein</fullName>
    </recommendedName>
</protein>
<sequence length="121" mass="14155">MEALHRQALPFLLRRVKEDVLNDLPPKITQDYYCELSSLQEELYEDFARTQASQNINDSLRNSDQGKDEQAPRPHCHIFQALQYLRNVCNHPKLVLKPRHPEYERISAKLKSHNSTLSDIS</sequence>
<evidence type="ECO:0000313" key="2">
    <source>
        <dbReference type="EMBL" id="KAK8731312.1"/>
    </source>
</evidence>
<evidence type="ECO:0000313" key="3">
    <source>
        <dbReference type="Proteomes" id="UP001445076"/>
    </source>
</evidence>
<keyword evidence="3" id="KW-1185">Reference proteome</keyword>
<dbReference type="Pfam" id="PF00176">
    <property type="entry name" value="SNF2-rel_dom"/>
    <property type="match status" value="1"/>
</dbReference>
<organism evidence="2 3">
    <name type="scientific">Cherax quadricarinatus</name>
    <name type="common">Australian red claw crayfish</name>
    <dbReference type="NCBI Taxonomy" id="27406"/>
    <lineage>
        <taxon>Eukaryota</taxon>
        <taxon>Metazoa</taxon>
        <taxon>Ecdysozoa</taxon>
        <taxon>Arthropoda</taxon>
        <taxon>Crustacea</taxon>
        <taxon>Multicrustacea</taxon>
        <taxon>Malacostraca</taxon>
        <taxon>Eumalacostraca</taxon>
        <taxon>Eucarida</taxon>
        <taxon>Decapoda</taxon>
        <taxon>Pleocyemata</taxon>
        <taxon>Astacidea</taxon>
        <taxon>Parastacoidea</taxon>
        <taxon>Parastacidae</taxon>
        <taxon>Cherax</taxon>
    </lineage>
</organism>
<dbReference type="AlphaFoldDB" id="A0AAW0WGV7"/>
<dbReference type="GO" id="GO:0017025">
    <property type="term" value="F:TBP-class protein binding"/>
    <property type="evidence" value="ECO:0007669"/>
    <property type="project" value="InterPro"/>
</dbReference>
<dbReference type="InterPro" id="IPR038718">
    <property type="entry name" value="SNF2-like_sf"/>
</dbReference>
<dbReference type="Gene3D" id="3.40.50.300">
    <property type="entry name" value="P-loop containing nucleotide triphosphate hydrolases"/>
    <property type="match status" value="1"/>
</dbReference>
<dbReference type="GO" id="GO:0005524">
    <property type="term" value="F:ATP binding"/>
    <property type="evidence" value="ECO:0007669"/>
    <property type="project" value="InterPro"/>
</dbReference>
<dbReference type="Gene3D" id="3.40.50.10810">
    <property type="entry name" value="Tandem AAA-ATPase domain"/>
    <property type="match status" value="1"/>
</dbReference>
<comment type="caution">
    <text evidence="2">The sequence shown here is derived from an EMBL/GenBank/DDBJ whole genome shotgun (WGS) entry which is preliminary data.</text>
</comment>
<dbReference type="Proteomes" id="UP001445076">
    <property type="component" value="Unassembled WGS sequence"/>
</dbReference>
<reference evidence="2 3" key="1">
    <citation type="journal article" date="2024" name="BMC Genomics">
        <title>Genome assembly of redclaw crayfish (Cherax quadricarinatus) provides insights into its immune adaptation and hypoxia tolerance.</title>
        <authorList>
            <person name="Liu Z."/>
            <person name="Zheng J."/>
            <person name="Li H."/>
            <person name="Fang K."/>
            <person name="Wang S."/>
            <person name="He J."/>
            <person name="Zhou D."/>
            <person name="Weng S."/>
            <person name="Chi M."/>
            <person name="Gu Z."/>
            <person name="He J."/>
            <person name="Li F."/>
            <person name="Wang M."/>
        </authorList>
    </citation>
    <scope>NUCLEOTIDE SEQUENCE [LARGE SCALE GENOMIC DNA]</scope>
    <source>
        <strain evidence="2">ZL_2023a</strain>
    </source>
</reference>
<dbReference type="SUPFAM" id="SSF52540">
    <property type="entry name" value="P-loop containing nucleoside triphosphate hydrolases"/>
    <property type="match status" value="1"/>
</dbReference>
<dbReference type="GO" id="GO:0016887">
    <property type="term" value="F:ATP hydrolysis activity"/>
    <property type="evidence" value="ECO:0007669"/>
    <property type="project" value="InterPro"/>
</dbReference>
<gene>
    <name evidence="2" type="ORF">OTU49_007541</name>
</gene>
<dbReference type="PANTHER" id="PTHR36498:SF1">
    <property type="entry name" value="TATA-BINDING PROTEIN-ASSOCIATED FACTOR 172"/>
    <property type="match status" value="1"/>
</dbReference>
<dbReference type="InterPro" id="IPR044972">
    <property type="entry name" value="Mot1"/>
</dbReference>
<dbReference type="InterPro" id="IPR000330">
    <property type="entry name" value="SNF2_N"/>
</dbReference>
<evidence type="ECO:0000259" key="1">
    <source>
        <dbReference type="Pfam" id="PF00176"/>
    </source>
</evidence>
<proteinExistence type="predicted"/>